<evidence type="ECO:0000313" key="2">
    <source>
        <dbReference type="Proteomes" id="UP000289738"/>
    </source>
</evidence>
<dbReference type="InterPro" id="IPR012340">
    <property type="entry name" value="NA-bd_OB-fold"/>
</dbReference>
<evidence type="ECO:0000313" key="1">
    <source>
        <dbReference type="EMBL" id="RYR63638.1"/>
    </source>
</evidence>
<accession>A0A445DKD4</accession>
<protein>
    <submittedName>
        <fullName evidence="1">Uncharacterized protein</fullName>
    </submittedName>
</protein>
<reference evidence="1 2" key="1">
    <citation type="submission" date="2019-01" db="EMBL/GenBank/DDBJ databases">
        <title>Sequencing of cultivated peanut Arachis hypogaea provides insights into genome evolution and oil improvement.</title>
        <authorList>
            <person name="Chen X."/>
        </authorList>
    </citation>
    <scope>NUCLEOTIDE SEQUENCE [LARGE SCALE GENOMIC DNA]</scope>
    <source>
        <strain evidence="2">cv. Fuhuasheng</strain>
        <tissue evidence="1">Leaves</tissue>
    </source>
</reference>
<organism evidence="1 2">
    <name type="scientific">Arachis hypogaea</name>
    <name type="common">Peanut</name>
    <dbReference type="NCBI Taxonomy" id="3818"/>
    <lineage>
        <taxon>Eukaryota</taxon>
        <taxon>Viridiplantae</taxon>
        <taxon>Streptophyta</taxon>
        <taxon>Embryophyta</taxon>
        <taxon>Tracheophyta</taxon>
        <taxon>Spermatophyta</taxon>
        <taxon>Magnoliopsida</taxon>
        <taxon>eudicotyledons</taxon>
        <taxon>Gunneridae</taxon>
        <taxon>Pentapetalae</taxon>
        <taxon>rosids</taxon>
        <taxon>fabids</taxon>
        <taxon>Fabales</taxon>
        <taxon>Fabaceae</taxon>
        <taxon>Papilionoideae</taxon>
        <taxon>50 kb inversion clade</taxon>
        <taxon>dalbergioids sensu lato</taxon>
        <taxon>Dalbergieae</taxon>
        <taxon>Pterocarpus clade</taxon>
        <taxon>Arachis</taxon>
    </lineage>
</organism>
<proteinExistence type="predicted"/>
<comment type="caution">
    <text evidence="1">The sequence shown here is derived from an EMBL/GenBank/DDBJ whole genome shotgun (WGS) entry which is preliminary data.</text>
</comment>
<keyword evidence="2" id="KW-1185">Reference proteome</keyword>
<sequence length="112" mass="13272">MEDFWRSHLSTRVVHLYEIPSSWNLTDVCSLELVLQDEMTNVVVFKTVVREFKIYSMKNFIVRPNSKGVRTITHKFKLSFYMKTSVSALSSETFQLNPFRFVSLRKLKHPPR</sequence>
<name>A0A445DKD4_ARAHY</name>
<dbReference type="Proteomes" id="UP000289738">
    <property type="component" value="Chromosome A04"/>
</dbReference>
<dbReference type="Gene3D" id="2.40.50.140">
    <property type="entry name" value="Nucleic acid-binding proteins"/>
    <property type="match status" value="1"/>
</dbReference>
<dbReference type="AlphaFoldDB" id="A0A445DKD4"/>
<dbReference type="EMBL" id="SDMP01000004">
    <property type="protein sequence ID" value="RYR63638.1"/>
    <property type="molecule type" value="Genomic_DNA"/>
</dbReference>
<gene>
    <name evidence="1" type="ORF">Ahy_A04g021417</name>
</gene>